<gene>
    <name evidence="2" type="ORF">J1C55_11150</name>
</gene>
<dbReference type="Pfam" id="PF01425">
    <property type="entry name" value="Amidase"/>
    <property type="match status" value="1"/>
</dbReference>
<dbReference type="RefSeq" id="WP_227477640.1">
    <property type="nucleotide sequence ID" value="NZ_JAFMPT010000016.1"/>
</dbReference>
<comment type="caution">
    <text evidence="2">The sequence shown here is derived from an EMBL/GenBank/DDBJ whole genome shotgun (WGS) entry which is preliminary data.</text>
</comment>
<keyword evidence="3" id="KW-1185">Reference proteome</keyword>
<reference evidence="2" key="2">
    <citation type="submission" date="2021-10" db="EMBL/GenBank/DDBJ databases">
        <title>Genome of Winogradskyella sp. E313.</title>
        <authorList>
            <person name="Zhou Y."/>
        </authorList>
    </citation>
    <scope>NUCLEOTIDE SEQUENCE</scope>
    <source>
        <strain evidence="2">E313</strain>
    </source>
</reference>
<reference evidence="2" key="1">
    <citation type="submission" date="2021-03" db="EMBL/GenBank/DDBJ databases">
        <authorList>
            <person name="Ping X."/>
        </authorList>
    </citation>
    <scope>NUCLEOTIDE SEQUENCE</scope>
    <source>
        <strain evidence="2">E313</strain>
    </source>
</reference>
<evidence type="ECO:0000259" key="1">
    <source>
        <dbReference type="Pfam" id="PF01425"/>
    </source>
</evidence>
<protein>
    <submittedName>
        <fullName evidence="2">Amidase</fullName>
    </submittedName>
</protein>
<evidence type="ECO:0000313" key="2">
    <source>
        <dbReference type="EMBL" id="MCC1485148.1"/>
    </source>
</evidence>
<accession>A0ABS8EPJ7</accession>
<dbReference type="InterPro" id="IPR023631">
    <property type="entry name" value="Amidase_dom"/>
</dbReference>
<feature type="domain" description="Amidase" evidence="1">
    <location>
        <begin position="108"/>
        <end position="414"/>
    </location>
</feature>
<dbReference type="EMBL" id="JAFMPT010000016">
    <property type="protein sequence ID" value="MCC1485148.1"/>
    <property type="molecule type" value="Genomic_DNA"/>
</dbReference>
<evidence type="ECO:0000313" key="3">
    <source>
        <dbReference type="Proteomes" id="UP000778797"/>
    </source>
</evidence>
<dbReference type="PANTHER" id="PTHR42678">
    <property type="entry name" value="AMIDASE"/>
    <property type="match status" value="1"/>
</dbReference>
<name>A0ABS8EPJ7_9FLAO</name>
<organism evidence="2 3">
    <name type="scientific">Winogradskyella immobilis</name>
    <dbReference type="NCBI Taxonomy" id="2816852"/>
    <lineage>
        <taxon>Bacteria</taxon>
        <taxon>Pseudomonadati</taxon>
        <taxon>Bacteroidota</taxon>
        <taxon>Flavobacteriia</taxon>
        <taxon>Flavobacteriales</taxon>
        <taxon>Flavobacteriaceae</taxon>
        <taxon>Winogradskyella</taxon>
    </lineage>
</organism>
<dbReference type="PROSITE" id="PS51257">
    <property type="entry name" value="PROKAR_LIPOPROTEIN"/>
    <property type="match status" value="1"/>
</dbReference>
<dbReference type="Gene3D" id="3.90.1300.10">
    <property type="entry name" value="Amidase signature (AS) domain"/>
    <property type="match status" value="1"/>
</dbReference>
<dbReference type="Proteomes" id="UP000778797">
    <property type="component" value="Unassembled WGS sequence"/>
</dbReference>
<dbReference type="InterPro" id="IPR036928">
    <property type="entry name" value="AS_sf"/>
</dbReference>
<proteinExistence type="predicted"/>
<dbReference type="SUPFAM" id="SSF75304">
    <property type="entry name" value="Amidase signature (AS) enzymes"/>
    <property type="match status" value="1"/>
</dbReference>
<dbReference type="PANTHER" id="PTHR42678:SF34">
    <property type="entry name" value="OS04G0183300 PROTEIN"/>
    <property type="match status" value="1"/>
</dbReference>
<sequence length="554" mass="60253">MKKLSLLFLITLVIVSCKEEPKTPEKTLADIVIEQTQVVQDSTDFREFKVLDSKYINSEYVMFSVKDDLDGFTEGNYNELKALIIDQDIPTLQSHILNGKLSYENLTKFFLYRIGKYDRNNDLSLNSIIALNANAVEAAKQKDEILKSSGKTLEDIQHSVFGMPILLKDNINADGMMTTAGAAALANNKVSDAFVVERLKENGAIILGKANLSEWAYFFCGDCPSGYSAYGGQTLNPYGRRVFDTGGSSSGSGVSATTNFAVAAIGSETAGSILSPASSNSAVGIKPTIGLLSRGGVVPISSTLDTTGPITKNVIDNAIVLSAMIGKDNNDSASFVNHGDGFNYADNLNVDLKGKRFGAIKGLLQDTLYTNAVNVLKGLGAEIVEIDQERVNLPGFSQFLTAEMKIDLPTYFNNYGDQSLNLKNAKDVVAFNDLDSLKTAPYGQRLFHGIVTDSTTKDELNAMRDVLRTNGRKFFDTPMDAHNLDGILSINNFHAGFAAVALYPALTVPMGYRNNGQPRGLTFIAKSKEELKLLSWAKAYEDASKMRVSPKNYN</sequence>